<gene>
    <name evidence="2" type="ORF">BN8_04583</name>
</gene>
<protein>
    <submittedName>
        <fullName evidence="2">DoxX family protein</fullName>
    </submittedName>
</protein>
<feature type="transmembrane region" description="Helical" evidence="1">
    <location>
        <begin position="105"/>
        <end position="123"/>
    </location>
</feature>
<feature type="transmembrane region" description="Helical" evidence="1">
    <location>
        <begin position="81"/>
        <end position="99"/>
    </location>
</feature>
<dbReference type="STRING" id="1185876.BN8_04583"/>
<evidence type="ECO:0000313" key="3">
    <source>
        <dbReference type="Proteomes" id="UP000009309"/>
    </source>
</evidence>
<dbReference type="eggNOG" id="COG2259">
    <property type="taxonomic scope" value="Bacteria"/>
</dbReference>
<evidence type="ECO:0000256" key="1">
    <source>
        <dbReference type="SAM" id="Phobius"/>
    </source>
</evidence>
<dbReference type="EMBL" id="CAIT01000009">
    <property type="protein sequence ID" value="CCH55331.1"/>
    <property type="molecule type" value="Genomic_DNA"/>
</dbReference>
<accession>I2GN53</accession>
<feature type="transmembrane region" description="Helical" evidence="1">
    <location>
        <begin position="56"/>
        <end position="74"/>
    </location>
</feature>
<sequence length="131" mass="14308">MNNLSATQLAQLIIRLGLGINMLMHGAVRIPKLNAFVNKMAGGFADTILPDVLARSFLYVLPFVELTSGLLILLGGRFSKWGYFIGGLVIAALLFGTTLKEDWGTAGTQLVYVVAFYLALRGLDVPDHQRR</sequence>
<organism evidence="2 3">
    <name type="scientific">Fibrisoma limi BUZ 3</name>
    <dbReference type="NCBI Taxonomy" id="1185876"/>
    <lineage>
        <taxon>Bacteria</taxon>
        <taxon>Pseudomonadati</taxon>
        <taxon>Bacteroidota</taxon>
        <taxon>Cytophagia</taxon>
        <taxon>Cytophagales</taxon>
        <taxon>Spirosomataceae</taxon>
        <taxon>Fibrisoma</taxon>
    </lineage>
</organism>
<keyword evidence="1" id="KW-1133">Transmembrane helix</keyword>
<keyword evidence="1" id="KW-0812">Transmembrane</keyword>
<reference evidence="2 3" key="1">
    <citation type="journal article" date="2012" name="J. Bacteriol.">
        <title>Genome Sequence of the Filamentous Bacterium Fibrisoma limi BUZ 3T.</title>
        <authorList>
            <person name="Filippini M."/>
            <person name="Qi W."/>
            <person name="Jaenicke S."/>
            <person name="Goesmann A."/>
            <person name="Smits T.H."/>
            <person name="Bagheri H.C."/>
        </authorList>
    </citation>
    <scope>NUCLEOTIDE SEQUENCE [LARGE SCALE GENOMIC DNA]</scope>
    <source>
        <strain evidence="3">BUZ 3T</strain>
    </source>
</reference>
<name>I2GN53_9BACT</name>
<keyword evidence="3" id="KW-1185">Reference proteome</keyword>
<dbReference type="RefSeq" id="WP_009283899.1">
    <property type="nucleotide sequence ID" value="NZ_CAIT01000009.1"/>
</dbReference>
<evidence type="ECO:0000313" key="2">
    <source>
        <dbReference type="EMBL" id="CCH55331.1"/>
    </source>
</evidence>
<keyword evidence="1" id="KW-0472">Membrane</keyword>
<dbReference type="AlphaFoldDB" id="I2GN53"/>
<dbReference type="Proteomes" id="UP000009309">
    <property type="component" value="Unassembled WGS sequence"/>
</dbReference>
<feature type="transmembrane region" description="Helical" evidence="1">
    <location>
        <begin position="12"/>
        <end position="30"/>
    </location>
</feature>
<comment type="caution">
    <text evidence="2">The sequence shown here is derived from an EMBL/GenBank/DDBJ whole genome shotgun (WGS) entry which is preliminary data.</text>
</comment>
<proteinExistence type="predicted"/>